<dbReference type="EMBL" id="CP022163">
    <property type="protein sequence ID" value="ATB27590.1"/>
    <property type="molecule type" value="Genomic_DNA"/>
</dbReference>
<dbReference type="KEGG" id="mbd:MEBOL_001034"/>
<evidence type="ECO:0000313" key="2">
    <source>
        <dbReference type="Proteomes" id="UP000217289"/>
    </source>
</evidence>
<sequence length="259" mass="28634">MASLESEMVDGSTPETTPLAAEHGRKLPLSAFTVLAGGDVFESLQGRPPAQGVGRARAWFQSKVTVKAHGAPAGLLQRVEGDAVRQLSGNLQLIGRLEVARPVEVDLIPEGQPLARYGYPRSVSPLAAGLFWVKPEWERARIALRQDKLGSEPHLVFHELAHAIQGLAFTQEENELIYRTLQRTYRGRARMDEVFALYSEREFVPTVTAHDLRAPGVYGMARQRWNEEHLFTRFVRNLYFPYKPLAGPGAAGGGASFFG</sequence>
<dbReference type="RefSeq" id="WP_095976376.1">
    <property type="nucleotide sequence ID" value="NZ_CP022163.1"/>
</dbReference>
<organism evidence="1 2">
    <name type="scientific">Melittangium boletus DSM 14713</name>
    <dbReference type="NCBI Taxonomy" id="1294270"/>
    <lineage>
        <taxon>Bacteria</taxon>
        <taxon>Pseudomonadati</taxon>
        <taxon>Myxococcota</taxon>
        <taxon>Myxococcia</taxon>
        <taxon>Myxococcales</taxon>
        <taxon>Cystobacterineae</taxon>
        <taxon>Archangiaceae</taxon>
        <taxon>Melittangium</taxon>
    </lineage>
</organism>
<gene>
    <name evidence="1" type="ORF">MEBOL_001034</name>
</gene>
<reference evidence="1 2" key="1">
    <citation type="submission" date="2017-06" db="EMBL/GenBank/DDBJ databases">
        <authorList>
            <person name="Kim H.J."/>
            <person name="Triplett B.A."/>
        </authorList>
    </citation>
    <scope>NUCLEOTIDE SEQUENCE [LARGE SCALE GENOMIC DNA]</scope>
    <source>
        <strain evidence="1 2">DSM 14713</strain>
    </source>
</reference>
<name>A0A250I8Q8_9BACT</name>
<protein>
    <submittedName>
        <fullName evidence="1">Uncharacterized protein</fullName>
    </submittedName>
</protein>
<evidence type="ECO:0000313" key="1">
    <source>
        <dbReference type="EMBL" id="ATB27590.1"/>
    </source>
</evidence>
<dbReference type="AlphaFoldDB" id="A0A250I8Q8"/>
<dbReference type="Proteomes" id="UP000217289">
    <property type="component" value="Chromosome"/>
</dbReference>
<dbReference type="OrthoDB" id="5494331at2"/>
<accession>A0A250I8Q8</accession>
<keyword evidence="2" id="KW-1185">Reference proteome</keyword>
<proteinExistence type="predicted"/>